<name>A0A7R9HI40_9NEOP</name>
<dbReference type="PANTHER" id="PTHR44170:SF56">
    <property type="entry name" value="FIBRONECTIN TYPE-III DOMAIN-CONTAINING PROTEIN"/>
    <property type="match status" value="1"/>
</dbReference>
<dbReference type="InterPro" id="IPR003598">
    <property type="entry name" value="Ig_sub2"/>
</dbReference>
<dbReference type="FunFam" id="2.60.40.10:FF:001149">
    <property type="entry name" value="Turtle, isoform H"/>
    <property type="match status" value="2"/>
</dbReference>
<feature type="transmembrane region" description="Helical" evidence="4">
    <location>
        <begin position="783"/>
        <end position="807"/>
    </location>
</feature>
<feature type="domain" description="Ig-like" evidence="5">
    <location>
        <begin position="1049"/>
        <end position="1157"/>
    </location>
</feature>
<dbReference type="SUPFAM" id="SSF49265">
    <property type="entry name" value="Fibronectin type III"/>
    <property type="match status" value="2"/>
</dbReference>
<keyword evidence="4" id="KW-0812">Transmembrane</keyword>
<dbReference type="CDD" id="cd00096">
    <property type="entry name" value="Ig"/>
    <property type="match status" value="2"/>
</dbReference>
<feature type="domain" description="Fibronectin type-III" evidence="6">
    <location>
        <begin position="677"/>
        <end position="768"/>
    </location>
</feature>
<dbReference type="SMART" id="SM00408">
    <property type="entry name" value="IGc2"/>
    <property type="match status" value="8"/>
</dbReference>
<feature type="compositionally biased region" description="Basic and acidic residues" evidence="3">
    <location>
        <begin position="664"/>
        <end position="673"/>
    </location>
</feature>
<feature type="domain" description="Ig-like" evidence="5">
    <location>
        <begin position="141"/>
        <end position="228"/>
    </location>
</feature>
<protein>
    <submittedName>
        <fullName evidence="7">Uncharacterized protein</fullName>
    </submittedName>
</protein>
<dbReference type="GO" id="GO:0030154">
    <property type="term" value="P:cell differentiation"/>
    <property type="evidence" value="ECO:0007669"/>
    <property type="project" value="UniProtKB-ARBA"/>
</dbReference>
<dbReference type="InterPro" id="IPR007110">
    <property type="entry name" value="Ig-like_dom"/>
</dbReference>
<evidence type="ECO:0000256" key="4">
    <source>
        <dbReference type="SAM" id="Phobius"/>
    </source>
</evidence>
<organism evidence="7">
    <name type="scientific">Timema monikensis</name>
    <dbReference type="NCBI Taxonomy" id="170555"/>
    <lineage>
        <taxon>Eukaryota</taxon>
        <taxon>Metazoa</taxon>
        <taxon>Ecdysozoa</taxon>
        <taxon>Arthropoda</taxon>
        <taxon>Hexapoda</taxon>
        <taxon>Insecta</taxon>
        <taxon>Pterygota</taxon>
        <taxon>Neoptera</taxon>
        <taxon>Polyneoptera</taxon>
        <taxon>Phasmatodea</taxon>
        <taxon>Timematodea</taxon>
        <taxon>Timematoidea</taxon>
        <taxon>Timematidae</taxon>
        <taxon>Timema</taxon>
    </lineage>
</organism>
<dbReference type="InterPro" id="IPR013098">
    <property type="entry name" value="Ig_I-set"/>
</dbReference>
<sequence>MSQLWSKSGGQAQKARRAWGWGPLPYSWLLGAQDKGKQAIFLTAKSGEFVVFNCQLDLPVGVDTPLDLRWSKEDKTIYSLADEKDPWVAERYKDRILLISSYARSAINLTSVRESDGGWYSCGASNSNSTPRFRLTVNTPPRFLVTPEDMIQINFGDAIILSCQAEGRPAPEIRWYKDASPVEPSATVGLFNQGSELRISDIWQQDLGDYTCIAGNTGGQISHTSTLTTVSTLYISSTGVKGPPRIVVPPTNQTTLEGEKVRFPCEISPASNLTVEWTHDGTSISAVPSLQGRATAQRDGSLVINPVTSEDSGFYSCEIVTGSDSAMAYLNVEYPAKVTFTPTVQYLPFRLAGVVQCSIKANPPLQYVTWTKDKRLLEPYSIKDTFIMSNGSLLLTKVTQEHEGRYTCTPYNAQGTQGSSGPMEVLVRKPPVFTVEPESLYQRKVGETVEMHCDAQEAEGTQKPNIQWQLRNGDAVQGERVTMSKANISISDLRRTDFGYYQCVASNEVATIVSATRLVVDGTLPHAPHNLTANCTETTVTLSWLPGYTYKQDYVILYVELFISRMKRNPIPSMEYTYVYGDPRYSASDRYQESSSMEQTSVPVIPNTTTMTTITGLTPGTDYLFQVSAKNTQGDMMTSHVITAHTLDVGVTMPTPLQPAQEDDFPRPSDDGPKPGPPLGLTITDTSLGYLLKWQTPSEKVDLLQYYSVRYKTDSGWRILNRDDIDPADTSYLAKNLVEGRTYHFRVMAHSATSFEPSNEVKLSVPSSITHDDTAALVGDNSLFIGGILLIGAILFVAAIILSICAIRICNKRRAVHFLLGGEMRGAHKCGSSSLVPYEFSPQVVVSGVVASQYMSVLKKMNRVCVRERERTLTAHSLFSTTGPVQTIASTISQLPLLPPSDWQGSAACAQWTARLEDQPLLHSIRIQTRRNDLDHVLNGAAFSLGLLEEEKRALFLTANVGEYAVFNCQLDFPNDIEIPYKLRWKKEGTVVFSWYKDEEPRATPDYQGRINLLPHDSPYGRGSINLTSIRESDGGWYECSVFFPNRSPSTRPNGTWYHLTVDGGTLLAIPPINQTTLEGEPAHFPCVTKDRDGRVTWYKDGVPLSELPDLEERSTVSQEGSLTIQETDIDDPGEYHCVVTNSLGERQTADKAKALSAPREVYLPFGKPGVLDCNFRANPPLTNLRWDKNGFLYDPYNVQGVFYSRNGSLFFSKVEEIHSGHYTCTPFNDLGTEGPSAAMKVIVQKAPVFTIVPNNLYLKKLGDTLEMPCDAVDGTKDHRPTIVEEIHSGHYTCTPFNDLGTEGPSAAMKVIVQKAPVFTIVPNNLYLKKLGDTLEMPCDAVDGTKDHRPTIVWFKKDGTPLPLDRIMIQNGNLTVERIQQSDDGMYSCVASNEVATITADTEVAIETTSPRAPYNLTASASHSSVTLRWMAGTGRANMEFHIWYRPADAPEWRTMKILTRGVTQATVNSLDPGRMYEFMVLSQDKKGDGMFSKAIQIRTRGSDQGENVTSAQQYHSPLGSFQQIGPPRNVSVSPSRDGYLVTWEPPDLGMEDLLNYHVRWSQEGKEHLHGQAEVTTNRYLVTTLSEDTTYHFQVIAWSNRGYQASSNQFVLRVPGYRSIRAVALGVVVGLAVLVMAAAGSLYVRRLYLKRRDKDKEETSS</sequence>
<dbReference type="SUPFAM" id="SSF48726">
    <property type="entry name" value="Immunoglobulin"/>
    <property type="match status" value="9"/>
</dbReference>
<dbReference type="GO" id="GO:0009653">
    <property type="term" value="P:anatomical structure morphogenesis"/>
    <property type="evidence" value="ECO:0007669"/>
    <property type="project" value="UniProtKB-ARBA"/>
</dbReference>
<dbReference type="Pfam" id="PF00041">
    <property type="entry name" value="fn3"/>
    <property type="match status" value="4"/>
</dbReference>
<evidence type="ECO:0000313" key="7">
    <source>
        <dbReference type="EMBL" id="CAD7423719.1"/>
    </source>
</evidence>
<feature type="domain" description="Ig-like" evidence="5">
    <location>
        <begin position="431"/>
        <end position="514"/>
    </location>
</feature>
<evidence type="ECO:0000259" key="6">
    <source>
        <dbReference type="PROSITE" id="PS50853"/>
    </source>
</evidence>
<feature type="domain" description="Fibronectin type-III" evidence="6">
    <location>
        <begin position="1413"/>
        <end position="1503"/>
    </location>
</feature>
<dbReference type="InterPro" id="IPR036116">
    <property type="entry name" value="FN3_sf"/>
</dbReference>
<dbReference type="InterPro" id="IPR036179">
    <property type="entry name" value="Ig-like_dom_sf"/>
</dbReference>
<evidence type="ECO:0000256" key="2">
    <source>
        <dbReference type="ARBA" id="ARBA00023157"/>
    </source>
</evidence>
<dbReference type="Pfam" id="PF13895">
    <property type="entry name" value="Ig_2"/>
    <property type="match status" value="2"/>
</dbReference>
<dbReference type="SMART" id="SM00406">
    <property type="entry name" value="IGv"/>
    <property type="match status" value="3"/>
</dbReference>
<evidence type="ECO:0000256" key="1">
    <source>
        <dbReference type="ARBA" id="ARBA00022737"/>
    </source>
</evidence>
<keyword evidence="1" id="KW-0677">Repeat</keyword>
<feature type="domain" description="Ig-like" evidence="5">
    <location>
        <begin position="244"/>
        <end position="333"/>
    </location>
</feature>
<dbReference type="InterPro" id="IPR013783">
    <property type="entry name" value="Ig-like_fold"/>
</dbReference>
<dbReference type="PANTHER" id="PTHR44170">
    <property type="entry name" value="PROTEIN SIDEKICK"/>
    <property type="match status" value="1"/>
</dbReference>
<feature type="domain" description="Ig-like" evidence="5">
    <location>
        <begin position="1317"/>
        <end position="1405"/>
    </location>
</feature>
<dbReference type="PROSITE" id="PS50853">
    <property type="entry name" value="FN3"/>
    <property type="match status" value="4"/>
</dbReference>
<feature type="region of interest" description="Disordered" evidence="3">
    <location>
        <begin position="654"/>
        <end position="680"/>
    </location>
</feature>
<keyword evidence="4" id="KW-1133">Transmembrane helix</keyword>
<dbReference type="EMBL" id="OB792702">
    <property type="protein sequence ID" value="CAD7423719.1"/>
    <property type="molecule type" value="Genomic_DNA"/>
</dbReference>
<feature type="domain" description="Fibronectin type-III" evidence="6">
    <location>
        <begin position="524"/>
        <end position="649"/>
    </location>
</feature>
<feature type="domain" description="Ig-like" evidence="5">
    <location>
        <begin position="1167"/>
        <end position="1243"/>
    </location>
</feature>
<dbReference type="SMART" id="SM00060">
    <property type="entry name" value="FN3"/>
    <property type="match status" value="4"/>
</dbReference>
<keyword evidence="2" id="KW-1015">Disulfide bond</keyword>
<reference evidence="7" key="1">
    <citation type="submission" date="2020-11" db="EMBL/GenBank/DDBJ databases">
        <authorList>
            <person name="Tran Van P."/>
        </authorList>
    </citation>
    <scope>NUCLEOTIDE SEQUENCE</scope>
</reference>
<dbReference type="Gene3D" id="2.60.40.10">
    <property type="entry name" value="Immunoglobulins"/>
    <property type="match status" value="13"/>
</dbReference>
<dbReference type="Pfam" id="PF07679">
    <property type="entry name" value="I-set"/>
    <property type="match status" value="2"/>
</dbReference>
<accession>A0A7R9HI40</accession>
<feature type="transmembrane region" description="Helical" evidence="4">
    <location>
        <begin position="1622"/>
        <end position="1644"/>
    </location>
</feature>
<gene>
    <name evidence="7" type="ORF">TMSB3V08_LOCUS695</name>
</gene>
<dbReference type="CDD" id="cd00063">
    <property type="entry name" value="FN3"/>
    <property type="match status" value="3"/>
</dbReference>
<feature type="domain" description="Ig-like" evidence="5">
    <location>
        <begin position="25"/>
        <end position="138"/>
    </location>
</feature>
<dbReference type="Pfam" id="PF13927">
    <property type="entry name" value="Ig_3"/>
    <property type="match status" value="3"/>
</dbReference>
<evidence type="ECO:0000259" key="5">
    <source>
        <dbReference type="PROSITE" id="PS50835"/>
    </source>
</evidence>
<evidence type="ECO:0000256" key="3">
    <source>
        <dbReference type="SAM" id="MobiDB-lite"/>
    </source>
</evidence>
<dbReference type="PROSITE" id="PS50835">
    <property type="entry name" value="IG_LIKE"/>
    <property type="match status" value="9"/>
</dbReference>
<feature type="domain" description="Fibronectin type-III" evidence="6">
    <location>
        <begin position="1527"/>
        <end position="1617"/>
    </location>
</feature>
<dbReference type="InterPro" id="IPR013106">
    <property type="entry name" value="Ig_V-set"/>
</dbReference>
<proteinExistence type="predicted"/>
<dbReference type="InterPro" id="IPR003961">
    <property type="entry name" value="FN3_dom"/>
</dbReference>
<dbReference type="FunFam" id="2.60.40.10:FF:000733">
    <property type="entry name" value="Turtle, isoform F"/>
    <property type="match status" value="1"/>
</dbReference>
<keyword evidence="4" id="KW-0472">Membrane</keyword>
<dbReference type="GO" id="GO:0098609">
    <property type="term" value="P:cell-cell adhesion"/>
    <property type="evidence" value="ECO:0007669"/>
    <property type="project" value="TreeGrafter"/>
</dbReference>
<dbReference type="SMART" id="SM00409">
    <property type="entry name" value="IG"/>
    <property type="match status" value="9"/>
</dbReference>
<feature type="domain" description="Ig-like" evidence="5">
    <location>
        <begin position="335"/>
        <end position="426"/>
    </location>
</feature>
<feature type="domain" description="Ig-like" evidence="5">
    <location>
        <begin position="962"/>
        <end position="1042"/>
    </location>
</feature>
<dbReference type="InterPro" id="IPR003599">
    <property type="entry name" value="Ig_sub"/>
</dbReference>